<dbReference type="InterPro" id="IPR051716">
    <property type="entry name" value="Plant_RL_S/T_kinase"/>
</dbReference>
<evidence type="ECO:0000256" key="7">
    <source>
        <dbReference type="ARBA" id="ARBA00022553"/>
    </source>
</evidence>
<dbReference type="GO" id="GO:0005789">
    <property type="term" value="C:endoplasmic reticulum membrane"/>
    <property type="evidence" value="ECO:0007669"/>
    <property type="project" value="UniProtKB-SubCell"/>
</dbReference>
<keyword evidence="18" id="KW-0675">Receptor</keyword>
<dbReference type="InterPro" id="IPR008271">
    <property type="entry name" value="Ser/Thr_kinase_AS"/>
</dbReference>
<keyword evidence="8" id="KW-0433">Leucine-rich repeat</keyword>
<feature type="domain" description="Protein kinase" evidence="28">
    <location>
        <begin position="734"/>
        <end position="1038"/>
    </location>
</feature>
<comment type="catalytic activity">
    <reaction evidence="20">
        <text>L-threonyl-[protein] + ATP = O-phospho-L-threonyl-[protein] + ADP + H(+)</text>
        <dbReference type="Rhea" id="RHEA:46608"/>
        <dbReference type="Rhea" id="RHEA-COMP:11060"/>
        <dbReference type="Rhea" id="RHEA-COMP:11605"/>
        <dbReference type="ChEBI" id="CHEBI:15378"/>
        <dbReference type="ChEBI" id="CHEBI:30013"/>
        <dbReference type="ChEBI" id="CHEBI:30616"/>
        <dbReference type="ChEBI" id="CHEBI:61977"/>
        <dbReference type="ChEBI" id="CHEBI:456216"/>
        <dbReference type="EC" id="2.7.11.1"/>
    </reaction>
</comment>
<dbReference type="FunFam" id="1.10.510.10:FF:000358">
    <property type="entry name" value="Putative leucine-rich repeat receptor-like serine/threonine-protein kinase"/>
    <property type="match status" value="1"/>
</dbReference>
<comment type="similarity">
    <text evidence="3">Belongs to the protein kinase superfamily. Ser/Thr protein kinase family.</text>
</comment>
<dbReference type="Gene3D" id="3.80.10.10">
    <property type="entry name" value="Ribonuclease Inhibitor"/>
    <property type="match status" value="3"/>
</dbReference>
<evidence type="ECO:0000256" key="3">
    <source>
        <dbReference type="ARBA" id="ARBA00008684"/>
    </source>
</evidence>
<dbReference type="PROSITE" id="PS50011">
    <property type="entry name" value="PROTEIN_KINASE_DOM"/>
    <property type="match status" value="1"/>
</dbReference>
<keyword evidence="5" id="KW-1003">Cell membrane</keyword>
<dbReference type="PRINTS" id="PR00019">
    <property type="entry name" value="LEURICHRPT"/>
</dbReference>
<keyword evidence="15 25" id="KW-0067">ATP-binding</keyword>
<dbReference type="AlphaFoldDB" id="A0ABC9AHI5"/>
<evidence type="ECO:0000256" key="1">
    <source>
        <dbReference type="ARBA" id="ARBA00004162"/>
    </source>
</evidence>
<dbReference type="FunFam" id="3.80.10.10:FF:000233">
    <property type="entry name" value="Leucine-rich repeat receptor-like protein kinase TDR"/>
    <property type="match status" value="1"/>
</dbReference>
<evidence type="ECO:0000256" key="22">
    <source>
        <dbReference type="ARBA" id="ARBA00054320"/>
    </source>
</evidence>
<feature type="signal peptide" evidence="27">
    <location>
        <begin position="1"/>
        <end position="23"/>
    </location>
</feature>
<evidence type="ECO:0000256" key="10">
    <source>
        <dbReference type="ARBA" id="ARBA00022692"/>
    </source>
</evidence>
<evidence type="ECO:0000256" key="12">
    <source>
        <dbReference type="ARBA" id="ARBA00022737"/>
    </source>
</evidence>
<dbReference type="PANTHER" id="PTHR48053:SF81">
    <property type="entry name" value="PROTEIN KINASE DOMAIN-CONTAINING PROTEIN"/>
    <property type="match status" value="1"/>
</dbReference>
<dbReference type="Proteomes" id="UP001497457">
    <property type="component" value="Chromosome 20rd"/>
</dbReference>
<dbReference type="FunFam" id="3.80.10.10:FF:000129">
    <property type="entry name" value="Leucine-rich repeat receptor-like kinase"/>
    <property type="match status" value="1"/>
</dbReference>
<evidence type="ECO:0000256" key="21">
    <source>
        <dbReference type="ARBA" id="ARBA00048679"/>
    </source>
</evidence>
<dbReference type="InterPro" id="IPR013210">
    <property type="entry name" value="LRR_N_plant-typ"/>
</dbReference>
<dbReference type="InterPro" id="IPR003591">
    <property type="entry name" value="Leu-rich_rpt_typical-subtyp"/>
</dbReference>
<dbReference type="Gene3D" id="1.10.510.10">
    <property type="entry name" value="Transferase(Phosphotransferase) domain 1"/>
    <property type="match status" value="1"/>
</dbReference>
<evidence type="ECO:0000256" key="20">
    <source>
        <dbReference type="ARBA" id="ARBA00047899"/>
    </source>
</evidence>
<dbReference type="FunFam" id="3.80.10.10:FF:000095">
    <property type="entry name" value="LRR receptor-like serine/threonine-protein kinase GSO1"/>
    <property type="match status" value="1"/>
</dbReference>
<evidence type="ECO:0000313" key="30">
    <source>
        <dbReference type="Proteomes" id="UP001497457"/>
    </source>
</evidence>
<evidence type="ECO:0000256" key="23">
    <source>
        <dbReference type="ARBA" id="ARBA00056628"/>
    </source>
</evidence>
<dbReference type="PROSITE" id="PS00108">
    <property type="entry name" value="PROTEIN_KINASE_ST"/>
    <property type="match status" value="1"/>
</dbReference>
<dbReference type="SMART" id="SM00369">
    <property type="entry name" value="LRR_TYP"/>
    <property type="match status" value="10"/>
</dbReference>
<organism evidence="29 30">
    <name type="scientific">Urochloa decumbens</name>
    <dbReference type="NCBI Taxonomy" id="240449"/>
    <lineage>
        <taxon>Eukaryota</taxon>
        <taxon>Viridiplantae</taxon>
        <taxon>Streptophyta</taxon>
        <taxon>Embryophyta</taxon>
        <taxon>Tracheophyta</taxon>
        <taxon>Spermatophyta</taxon>
        <taxon>Magnoliopsida</taxon>
        <taxon>Liliopsida</taxon>
        <taxon>Poales</taxon>
        <taxon>Poaceae</taxon>
        <taxon>PACMAD clade</taxon>
        <taxon>Panicoideae</taxon>
        <taxon>Panicodae</taxon>
        <taxon>Paniceae</taxon>
        <taxon>Melinidinae</taxon>
        <taxon>Urochloa</taxon>
    </lineage>
</organism>
<keyword evidence="11 27" id="KW-0732">Signal</keyword>
<dbReference type="InterPro" id="IPR011009">
    <property type="entry name" value="Kinase-like_dom_sf"/>
</dbReference>
<evidence type="ECO:0000313" key="29">
    <source>
        <dbReference type="EMBL" id="CAL4977877.1"/>
    </source>
</evidence>
<dbReference type="Pfam" id="PF23598">
    <property type="entry name" value="LRR_14"/>
    <property type="match status" value="2"/>
</dbReference>
<comment type="subcellular location">
    <subcellularLocation>
        <location evidence="1">Cell membrane</location>
        <topology evidence="1">Single-pass membrane protein</topology>
    </subcellularLocation>
    <subcellularLocation>
        <location evidence="2">Endoplasmic reticulum membrane</location>
        <topology evidence="2">Single-pass membrane protein</topology>
    </subcellularLocation>
</comment>
<keyword evidence="12" id="KW-0677">Repeat</keyword>
<comment type="function">
    <text evidence="23">The processed protein kinase Xa21 chain released by protein cleavage after X.oryzae pv. oryzae protein Ax21 detection translocates into the nucleus where it can bind and regulate WRKY62, a transcription factor. Confers resistance to the bacterial pathogen X.oryzae pv. oryzae (Xoo).</text>
</comment>
<dbReference type="SMART" id="SM00220">
    <property type="entry name" value="S_TKc"/>
    <property type="match status" value="1"/>
</dbReference>
<evidence type="ECO:0000256" key="4">
    <source>
        <dbReference type="ARBA" id="ARBA00012513"/>
    </source>
</evidence>
<evidence type="ECO:0000256" key="15">
    <source>
        <dbReference type="ARBA" id="ARBA00022840"/>
    </source>
</evidence>
<reference evidence="29 30" key="2">
    <citation type="submission" date="2024-10" db="EMBL/GenBank/DDBJ databases">
        <authorList>
            <person name="Ryan C."/>
        </authorList>
    </citation>
    <scope>NUCLEOTIDE SEQUENCE [LARGE SCALE GENOMIC DNA]</scope>
</reference>
<keyword evidence="19" id="KW-0325">Glycoprotein</keyword>
<feature type="transmembrane region" description="Helical" evidence="26">
    <location>
        <begin position="671"/>
        <end position="699"/>
    </location>
</feature>
<keyword evidence="17 26" id="KW-0472">Membrane</keyword>
<dbReference type="EC" id="2.7.11.1" evidence="4"/>
<dbReference type="Pfam" id="PF00560">
    <property type="entry name" value="LRR_1"/>
    <property type="match status" value="3"/>
</dbReference>
<dbReference type="Pfam" id="PF08263">
    <property type="entry name" value="LRRNT_2"/>
    <property type="match status" value="1"/>
</dbReference>
<keyword evidence="10 26" id="KW-0812">Transmembrane</keyword>
<keyword evidence="13 25" id="KW-0547">Nucleotide-binding</keyword>
<evidence type="ECO:0000256" key="13">
    <source>
        <dbReference type="ARBA" id="ARBA00022741"/>
    </source>
</evidence>
<gene>
    <name evidence="29" type="ORF">URODEC1_LOCUS54406</name>
</gene>
<evidence type="ECO:0000256" key="8">
    <source>
        <dbReference type="ARBA" id="ARBA00022614"/>
    </source>
</evidence>
<dbReference type="FunFam" id="3.30.200.20:FF:000432">
    <property type="entry name" value="LRR receptor-like serine/threonine-protein kinase EFR"/>
    <property type="match status" value="1"/>
</dbReference>
<evidence type="ECO:0000256" key="9">
    <source>
        <dbReference type="ARBA" id="ARBA00022679"/>
    </source>
</evidence>
<dbReference type="Gene3D" id="3.30.200.20">
    <property type="entry name" value="Phosphorylase Kinase, domain 1"/>
    <property type="match status" value="1"/>
</dbReference>
<evidence type="ECO:0000256" key="16">
    <source>
        <dbReference type="ARBA" id="ARBA00022989"/>
    </source>
</evidence>
<dbReference type="PANTHER" id="PTHR48053">
    <property type="entry name" value="LEUCINE RICH REPEAT FAMILY PROTEIN, EXPRESSED"/>
    <property type="match status" value="1"/>
</dbReference>
<dbReference type="SUPFAM" id="SSF52058">
    <property type="entry name" value="L domain-like"/>
    <property type="match status" value="2"/>
</dbReference>
<dbReference type="InterPro" id="IPR001611">
    <property type="entry name" value="Leu-rich_rpt"/>
</dbReference>
<evidence type="ECO:0000256" key="11">
    <source>
        <dbReference type="ARBA" id="ARBA00022729"/>
    </source>
</evidence>
<evidence type="ECO:0000256" key="17">
    <source>
        <dbReference type="ARBA" id="ARBA00023136"/>
    </source>
</evidence>
<evidence type="ECO:0000256" key="26">
    <source>
        <dbReference type="SAM" id="Phobius"/>
    </source>
</evidence>
<keyword evidence="6" id="KW-0723">Serine/threonine-protein kinase</keyword>
<sequence length="1039" mass="113073">MRSVSLLLLLLSVSISISTLVAAQANDEAALLAFKAAAIGSSSRSDTLASWNGSTGRFCSWEGVRCGGKHRRVVSLSLPSQGLTGVLSPAVGNLSFLRFLNLSSNWFISGDIPASIGRLHHLNVLDLSNNAFSGEVPANLSSCTNLVFMALRSNQLCGRVPPEFGDKMTRLMVLDLWNNSLTGVIPVSLANLSSLTSLALAINHLEGSISSGLGSIRGLRWLTLAENNLSGEPPRSLYNLSSLEWLDHQGNMLYGSIPADIGSKFPNIKFLSFAANQFTGSIPASLSNLTTLRILFLEQNRLNGYVPPQLGMLPALQTLYLHNNILRANNKEGWEFITSLSNCSQLQQLIMHSNVAFTGQMPNSIGNLSKTMQMLSFGSSGISGSLPSDIGNLVNLRMLSAANTSISGEIPESIGKLGNLGWLSLHNTHFSGLIPSCIGNLSQLTKLYANNGNLEGAIPSSLGKLRSLSLLDLSRNHLNGSIPKEIFELPVLSLYLDLSYNSLSGPLPSEVGSLRNLNSLYLSGNLLSGEIPENIGGCTVLQQLLLDSNSFQGSIPHTLNNVKGLNALNLSMNKLSGTIPDAIASIHNLQVLCLSHNNLTGPIPGLLQNLTSLLELDLSFNKLQGEVPTEGIFRYLANLSLTGNNKLCGGIPELHLAPCHMNSTKNGTKGWFRIIMIALGATSALLFLALGMAHIQFIYKKLTRKQKRRILPLVVEKEYEKVSYHMLANGTNGFSEANLLGKGSFGVVYKCTFYDEETIAAVKVFNLQQSGSARSFVAECETLRRIRHHCLVKVITCCSSIDHLGQEFKALIFEFMPNGSLNAWLHPTSGMPDLTNTLSLEQRLDIAVDVMDALDYLHNHCQTPIVHCDLKPSNILLAEDMSARVGDFGISRILPESACRTLQNSNSTTGIRGTIGYVAPEYGEGSAVSTIGDVYSLGILLLEMFTGRNPTDDMFREVDLHQYSKQALSERILDIADSTIWLHEESKAIIIRGRIKNCLASVFRLAISCSERNPRDRMMMRDAVVEMHTIRDSYHKFSC</sequence>
<protein>
    <recommendedName>
        <fullName evidence="24">Receptor kinase-like protein Xa21</fullName>
        <ecNumber evidence="4">2.7.11.1</ecNumber>
    </recommendedName>
</protein>
<dbReference type="InterPro" id="IPR000719">
    <property type="entry name" value="Prot_kinase_dom"/>
</dbReference>
<evidence type="ECO:0000256" key="27">
    <source>
        <dbReference type="SAM" id="SignalP"/>
    </source>
</evidence>
<evidence type="ECO:0000256" key="2">
    <source>
        <dbReference type="ARBA" id="ARBA00004389"/>
    </source>
</evidence>
<evidence type="ECO:0000256" key="5">
    <source>
        <dbReference type="ARBA" id="ARBA00022475"/>
    </source>
</evidence>
<name>A0ABC9AHI5_9POAL</name>
<evidence type="ECO:0000256" key="6">
    <source>
        <dbReference type="ARBA" id="ARBA00022527"/>
    </source>
</evidence>
<feature type="binding site" evidence="25">
    <location>
        <position position="763"/>
    </location>
    <ligand>
        <name>ATP</name>
        <dbReference type="ChEBI" id="CHEBI:30616"/>
    </ligand>
</feature>
<evidence type="ECO:0000256" key="14">
    <source>
        <dbReference type="ARBA" id="ARBA00022777"/>
    </source>
</evidence>
<dbReference type="GO" id="GO:0005524">
    <property type="term" value="F:ATP binding"/>
    <property type="evidence" value="ECO:0007669"/>
    <property type="project" value="UniProtKB-UniRule"/>
</dbReference>
<evidence type="ECO:0000256" key="19">
    <source>
        <dbReference type="ARBA" id="ARBA00023180"/>
    </source>
</evidence>
<dbReference type="PROSITE" id="PS51450">
    <property type="entry name" value="LRR"/>
    <property type="match status" value="1"/>
</dbReference>
<dbReference type="GO" id="GO:0009791">
    <property type="term" value="P:post-embryonic development"/>
    <property type="evidence" value="ECO:0007669"/>
    <property type="project" value="UniProtKB-ARBA"/>
</dbReference>
<dbReference type="GO" id="GO:0004674">
    <property type="term" value="F:protein serine/threonine kinase activity"/>
    <property type="evidence" value="ECO:0007669"/>
    <property type="project" value="UniProtKB-KW"/>
</dbReference>
<comment type="function">
    <text evidence="22">Receptor kinase that detects X.oryzae pv. oryzae protein Ax21 to promote innate immunity. Following X.oryzae pv. oryzae protein Ax21 detection, undergoes cleavage, releasing the processed protein kinase Xa21 chain.</text>
</comment>
<feature type="chain" id="PRO_5044762422" description="Receptor kinase-like protein Xa21" evidence="27">
    <location>
        <begin position="24"/>
        <end position="1039"/>
    </location>
</feature>
<keyword evidence="30" id="KW-1185">Reference proteome</keyword>
<keyword evidence="9" id="KW-0808">Transferase</keyword>
<dbReference type="InterPro" id="IPR055414">
    <property type="entry name" value="LRR_R13L4/SHOC2-like"/>
</dbReference>
<dbReference type="PROSITE" id="PS00107">
    <property type="entry name" value="PROTEIN_KINASE_ATP"/>
    <property type="match status" value="1"/>
</dbReference>
<evidence type="ECO:0000256" key="18">
    <source>
        <dbReference type="ARBA" id="ARBA00023170"/>
    </source>
</evidence>
<keyword evidence="16 26" id="KW-1133">Transmembrane helix</keyword>
<evidence type="ECO:0000256" key="24">
    <source>
        <dbReference type="ARBA" id="ARBA00072040"/>
    </source>
</evidence>
<accession>A0ABC9AHI5</accession>
<dbReference type="Pfam" id="PF13855">
    <property type="entry name" value="LRR_8"/>
    <property type="match status" value="1"/>
</dbReference>
<evidence type="ECO:0000256" key="25">
    <source>
        <dbReference type="PROSITE-ProRule" id="PRU10141"/>
    </source>
</evidence>
<reference evidence="30" key="1">
    <citation type="submission" date="2024-06" db="EMBL/GenBank/DDBJ databases">
        <authorList>
            <person name="Ryan C."/>
        </authorList>
    </citation>
    <scope>NUCLEOTIDE SEQUENCE [LARGE SCALE GENOMIC DNA]</scope>
</reference>
<dbReference type="Pfam" id="PF00069">
    <property type="entry name" value="Pkinase"/>
    <property type="match status" value="1"/>
</dbReference>
<keyword evidence="14" id="KW-0418">Kinase</keyword>
<proteinExistence type="inferred from homology"/>
<dbReference type="EMBL" id="OZ075130">
    <property type="protein sequence ID" value="CAL4977877.1"/>
    <property type="molecule type" value="Genomic_DNA"/>
</dbReference>
<dbReference type="InterPro" id="IPR032675">
    <property type="entry name" value="LRR_dom_sf"/>
</dbReference>
<evidence type="ECO:0000259" key="28">
    <source>
        <dbReference type="PROSITE" id="PS50011"/>
    </source>
</evidence>
<keyword evidence="7" id="KW-0597">Phosphoprotein</keyword>
<dbReference type="SUPFAM" id="SSF56112">
    <property type="entry name" value="Protein kinase-like (PK-like)"/>
    <property type="match status" value="1"/>
</dbReference>
<dbReference type="InterPro" id="IPR017441">
    <property type="entry name" value="Protein_kinase_ATP_BS"/>
</dbReference>
<comment type="catalytic activity">
    <reaction evidence="21">
        <text>L-seryl-[protein] + ATP = O-phospho-L-seryl-[protein] + ADP + H(+)</text>
        <dbReference type="Rhea" id="RHEA:17989"/>
        <dbReference type="Rhea" id="RHEA-COMP:9863"/>
        <dbReference type="Rhea" id="RHEA-COMP:11604"/>
        <dbReference type="ChEBI" id="CHEBI:15378"/>
        <dbReference type="ChEBI" id="CHEBI:29999"/>
        <dbReference type="ChEBI" id="CHEBI:30616"/>
        <dbReference type="ChEBI" id="CHEBI:83421"/>
        <dbReference type="ChEBI" id="CHEBI:456216"/>
        <dbReference type="EC" id="2.7.11.1"/>
    </reaction>
</comment>
<dbReference type="GO" id="GO:0005886">
    <property type="term" value="C:plasma membrane"/>
    <property type="evidence" value="ECO:0007669"/>
    <property type="project" value="UniProtKB-SubCell"/>
</dbReference>